<dbReference type="InterPro" id="IPR007221">
    <property type="entry name" value="MreC"/>
</dbReference>
<name>A0A7C1T2A5_UNCC3</name>
<feature type="domain" description="Rod shape-determining protein MreC beta-barrel core" evidence="6">
    <location>
        <begin position="51"/>
        <end position="179"/>
    </location>
</feature>
<reference evidence="7" key="1">
    <citation type="journal article" date="2020" name="mSystems">
        <title>Genome- and Community-Level Interaction Insights into Carbon Utilization and Element Cycling Functions of Hydrothermarchaeota in Hydrothermal Sediment.</title>
        <authorList>
            <person name="Zhou Z."/>
            <person name="Liu Y."/>
            <person name="Xu W."/>
            <person name="Pan J."/>
            <person name="Luo Z.H."/>
            <person name="Li M."/>
        </authorList>
    </citation>
    <scope>NUCLEOTIDE SEQUENCE [LARGE SCALE GENOMIC DNA]</scope>
    <source>
        <strain evidence="7">HyVt-369</strain>
    </source>
</reference>
<evidence type="ECO:0000256" key="3">
    <source>
        <dbReference type="ARBA" id="ARBA00022960"/>
    </source>
</evidence>
<dbReference type="PANTHER" id="PTHR34138:SF1">
    <property type="entry name" value="CELL SHAPE-DETERMINING PROTEIN MREC"/>
    <property type="match status" value="1"/>
</dbReference>
<dbReference type="PANTHER" id="PTHR34138">
    <property type="entry name" value="CELL SHAPE-DETERMINING PROTEIN MREC"/>
    <property type="match status" value="1"/>
</dbReference>
<keyword evidence="3" id="KW-0133">Cell shape</keyword>
<protein>
    <recommendedName>
        <fullName evidence="2">Cell shape-determining protein MreC</fullName>
    </recommendedName>
    <alternativeName>
        <fullName evidence="4">Cell shape protein MreC</fullName>
    </alternativeName>
</protein>
<evidence type="ECO:0000256" key="2">
    <source>
        <dbReference type="ARBA" id="ARBA00013855"/>
    </source>
</evidence>
<dbReference type="InterPro" id="IPR042175">
    <property type="entry name" value="Cell/Rod_MreC_2"/>
</dbReference>
<feature type="coiled-coil region" evidence="5">
    <location>
        <begin position="1"/>
        <end position="28"/>
    </location>
</feature>
<dbReference type="InterPro" id="IPR042177">
    <property type="entry name" value="Cell/Rod_1"/>
</dbReference>
<dbReference type="AlphaFoldDB" id="A0A7C1T2A5"/>
<dbReference type="GO" id="GO:0008360">
    <property type="term" value="P:regulation of cell shape"/>
    <property type="evidence" value="ECO:0007669"/>
    <property type="project" value="UniProtKB-KW"/>
</dbReference>
<dbReference type="Gene3D" id="2.40.10.340">
    <property type="entry name" value="Rod shape-determining protein MreC, domain 1"/>
    <property type="match status" value="1"/>
</dbReference>
<evidence type="ECO:0000256" key="4">
    <source>
        <dbReference type="ARBA" id="ARBA00032089"/>
    </source>
</evidence>
<dbReference type="Pfam" id="PF04085">
    <property type="entry name" value="MreC"/>
    <property type="match status" value="1"/>
</dbReference>
<evidence type="ECO:0000256" key="1">
    <source>
        <dbReference type="ARBA" id="ARBA00009369"/>
    </source>
</evidence>
<gene>
    <name evidence="7" type="ORF">ENI13_01935</name>
</gene>
<accession>A0A7C1T2A5</accession>
<comment type="caution">
    <text evidence="7">The sequence shown here is derived from an EMBL/GenBank/DDBJ whole genome shotgun (WGS) entry which is preliminary data.</text>
</comment>
<evidence type="ECO:0000256" key="5">
    <source>
        <dbReference type="SAM" id="Coils"/>
    </source>
</evidence>
<dbReference type="Gene3D" id="2.40.10.350">
    <property type="entry name" value="Rod shape-determining protein MreC, domain 2"/>
    <property type="match status" value="1"/>
</dbReference>
<evidence type="ECO:0000313" key="7">
    <source>
        <dbReference type="EMBL" id="HEB13720.1"/>
    </source>
</evidence>
<comment type="similarity">
    <text evidence="1">Belongs to the MreC family.</text>
</comment>
<evidence type="ECO:0000259" key="6">
    <source>
        <dbReference type="Pfam" id="PF04085"/>
    </source>
</evidence>
<sequence>LLQELAELTDIKKENEELRKTLDFTLKEDFTIAEGEILWKDPSQDVLVVRTGDGIESGMPVITPEKIAVGRVEEVLGEFSRIRLLSHTQSSTDVVVGEHRIGGVIKGEGRFGATIDLIPQEAVIEVGDVVLTSSLGGIFPKNFLVGRVGEVLQSDLEPFQRAVLDPSFDISLHHLLLIITNYTTH</sequence>
<keyword evidence="5" id="KW-0175">Coiled coil</keyword>
<dbReference type="GO" id="GO:0005886">
    <property type="term" value="C:plasma membrane"/>
    <property type="evidence" value="ECO:0007669"/>
    <property type="project" value="TreeGrafter"/>
</dbReference>
<dbReference type="EMBL" id="DRHL01000112">
    <property type="protein sequence ID" value="HEB13720.1"/>
    <property type="molecule type" value="Genomic_DNA"/>
</dbReference>
<organism evidence="7">
    <name type="scientific">candidate division CPR3 bacterium</name>
    <dbReference type="NCBI Taxonomy" id="2268181"/>
    <lineage>
        <taxon>Bacteria</taxon>
        <taxon>Bacteria division CPR3</taxon>
    </lineage>
</organism>
<feature type="non-terminal residue" evidence="7">
    <location>
        <position position="1"/>
    </location>
</feature>
<proteinExistence type="inferred from homology"/>
<dbReference type="InterPro" id="IPR055342">
    <property type="entry name" value="MreC_beta-barrel_core"/>
</dbReference>
<dbReference type="Proteomes" id="UP000885695">
    <property type="component" value="Unassembled WGS sequence"/>
</dbReference>